<name>A0A2H0UUY3_9BACT</name>
<keyword evidence="3" id="KW-0472">Membrane</keyword>
<dbReference type="AlphaFoldDB" id="A0A2H0UUY3"/>
<dbReference type="InterPro" id="IPR000983">
    <property type="entry name" value="Bac_GSPG_pilin"/>
</dbReference>
<feature type="transmembrane region" description="Helical" evidence="3">
    <location>
        <begin position="12"/>
        <end position="35"/>
    </location>
</feature>
<dbReference type="PROSITE" id="PS00409">
    <property type="entry name" value="PROKAR_NTER_METHYL"/>
    <property type="match status" value="1"/>
</dbReference>
<evidence type="ECO:0000313" key="4">
    <source>
        <dbReference type="EMBL" id="PIR89575.1"/>
    </source>
</evidence>
<dbReference type="GO" id="GO:0015628">
    <property type="term" value="P:protein secretion by the type II secretion system"/>
    <property type="evidence" value="ECO:0007669"/>
    <property type="project" value="InterPro"/>
</dbReference>
<sequence>MKNSKETGFTLVEMLVVLGIIGILASFLIIGLTGARSQVRDNRRVVDLQIVQQALELFKNKCGFYPGGYDPSATPSHCVGGINDGNPSATNPDNWVELENTFSVAKIGVDSIPRDPLQSRTYGYYVQLKDGLQPRAQCYILKATFESDSRLLSGAGELDNVDIIGDGSNPESKRNKPGFPGGNPGQNDKTIFPAGWQCDDTSKSYCIGNTECVFQR</sequence>
<protein>
    <recommendedName>
        <fullName evidence="6">Type II secretion system protein GspG C-terminal domain-containing protein</fullName>
    </recommendedName>
</protein>
<proteinExistence type="predicted"/>
<dbReference type="InterPro" id="IPR012902">
    <property type="entry name" value="N_methyl_site"/>
</dbReference>
<evidence type="ECO:0000256" key="2">
    <source>
        <dbReference type="SAM" id="MobiDB-lite"/>
    </source>
</evidence>
<dbReference type="InterPro" id="IPR045584">
    <property type="entry name" value="Pilin-like"/>
</dbReference>
<feature type="region of interest" description="Disordered" evidence="2">
    <location>
        <begin position="166"/>
        <end position="187"/>
    </location>
</feature>
<gene>
    <name evidence="4" type="ORF">COU07_01615</name>
</gene>
<comment type="caution">
    <text evidence="4">The sequence shown here is derived from an EMBL/GenBank/DDBJ whole genome shotgun (WGS) entry which is preliminary data.</text>
</comment>
<keyword evidence="1" id="KW-0488">Methylation</keyword>
<dbReference type="PRINTS" id="PR00813">
    <property type="entry name" value="BCTERIALGSPG"/>
</dbReference>
<dbReference type="Gene3D" id="3.30.700.10">
    <property type="entry name" value="Glycoprotein, Type 4 Pilin"/>
    <property type="match status" value="1"/>
</dbReference>
<evidence type="ECO:0000256" key="1">
    <source>
        <dbReference type="ARBA" id="ARBA00022481"/>
    </source>
</evidence>
<evidence type="ECO:0000256" key="3">
    <source>
        <dbReference type="SAM" id="Phobius"/>
    </source>
</evidence>
<dbReference type="Pfam" id="PF07963">
    <property type="entry name" value="N_methyl"/>
    <property type="match status" value="1"/>
</dbReference>
<reference evidence="5" key="1">
    <citation type="submission" date="2017-09" db="EMBL/GenBank/DDBJ databases">
        <title>Depth-based differentiation of microbial function through sediment-hosted aquifers and enrichment of novel symbionts in the deep terrestrial subsurface.</title>
        <authorList>
            <person name="Probst A.J."/>
            <person name="Ladd B."/>
            <person name="Jarett J.K."/>
            <person name="Geller-Mcgrath D.E."/>
            <person name="Sieber C.M.K."/>
            <person name="Emerson J.B."/>
            <person name="Anantharaman K."/>
            <person name="Thomas B.C."/>
            <person name="Malmstrom R."/>
            <person name="Stieglmeier M."/>
            <person name="Klingl A."/>
            <person name="Woyke T."/>
            <person name="Ryan C.M."/>
            <person name="Banfield J.F."/>
        </authorList>
    </citation>
    <scope>NUCLEOTIDE SEQUENCE [LARGE SCALE GENOMIC DNA]</scope>
</reference>
<dbReference type="SUPFAM" id="SSF54523">
    <property type="entry name" value="Pili subunits"/>
    <property type="match status" value="1"/>
</dbReference>
<dbReference type="Proteomes" id="UP000231157">
    <property type="component" value="Unassembled WGS sequence"/>
</dbReference>
<dbReference type="GO" id="GO:0015627">
    <property type="term" value="C:type II protein secretion system complex"/>
    <property type="evidence" value="ECO:0007669"/>
    <property type="project" value="InterPro"/>
</dbReference>
<evidence type="ECO:0000313" key="5">
    <source>
        <dbReference type="Proteomes" id="UP000231157"/>
    </source>
</evidence>
<keyword evidence="3" id="KW-1133">Transmembrane helix</keyword>
<dbReference type="EMBL" id="PFAZ01000001">
    <property type="protein sequence ID" value="PIR89575.1"/>
    <property type="molecule type" value="Genomic_DNA"/>
</dbReference>
<dbReference type="NCBIfam" id="TIGR02532">
    <property type="entry name" value="IV_pilin_GFxxxE"/>
    <property type="match status" value="1"/>
</dbReference>
<keyword evidence="3" id="KW-0812">Transmembrane</keyword>
<organism evidence="4 5">
    <name type="scientific">Candidatus Harrisonbacteria bacterium CG10_big_fil_rev_8_21_14_0_10_40_38</name>
    <dbReference type="NCBI Taxonomy" id="1974583"/>
    <lineage>
        <taxon>Bacteria</taxon>
        <taxon>Candidatus Harrisoniibacteriota</taxon>
    </lineage>
</organism>
<accession>A0A2H0UUY3</accession>
<evidence type="ECO:0008006" key="6">
    <source>
        <dbReference type="Google" id="ProtNLM"/>
    </source>
</evidence>